<dbReference type="PROSITE" id="PS51318">
    <property type="entry name" value="TAT"/>
    <property type="match status" value="1"/>
</dbReference>
<evidence type="ECO:0000256" key="1">
    <source>
        <dbReference type="SAM" id="SignalP"/>
    </source>
</evidence>
<dbReference type="Proteomes" id="UP000220752">
    <property type="component" value="Unassembled WGS sequence"/>
</dbReference>
<reference evidence="2 3" key="1">
    <citation type="journal article" date="2017" name="Front. Microbiol.">
        <title>New Insights into the Diversity of the Genus Faecalibacterium.</title>
        <authorList>
            <person name="Benevides L."/>
            <person name="Burman S."/>
            <person name="Martin R."/>
            <person name="Robert V."/>
            <person name="Thomas M."/>
            <person name="Miquel S."/>
            <person name="Chain F."/>
            <person name="Sokol H."/>
            <person name="Bermudez-Humaran L.G."/>
            <person name="Morrison M."/>
            <person name="Langella P."/>
            <person name="Azevedo V.A."/>
            <person name="Chatel J.M."/>
            <person name="Soares S."/>
        </authorList>
    </citation>
    <scope>NUCLEOTIDE SEQUENCE [LARGE SCALE GENOMIC DNA]</scope>
    <source>
        <strain evidence="3">CNCM I-4540</strain>
    </source>
</reference>
<sequence>MKNLSRRAFLKLSGAALLAAGLTGTLTACGGTGSIDIPGTVNGIGYVSGSANRTILGTQEYGTIHVVKVVVTLKNVSSRAVTLTADNFPAEIDHSAASPIYFGFADNASGDSWWTQKDYELQPNEEKTFVLIYRISESAYNSWFKQVHTVSLTFTSGHQKVTGSYSSETGELVVGEVEKA</sequence>
<comment type="caution">
    <text evidence="2">The sequence shown here is derived from an EMBL/GenBank/DDBJ whole genome shotgun (WGS) entry which is preliminary data.</text>
</comment>
<dbReference type="RefSeq" id="WP_097776800.1">
    <property type="nucleotide sequence ID" value="NZ_CABMES010000012.1"/>
</dbReference>
<evidence type="ECO:0008006" key="4">
    <source>
        <dbReference type="Google" id="ProtNLM"/>
    </source>
</evidence>
<organism evidence="2 3">
    <name type="scientific">Faecalibacterium langellae</name>
    <dbReference type="NCBI Taxonomy" id="3435293"/>
    <lineage>
        <taxon>Bacteria</taxon>
        <taxon>Bacillati</taxon>
        <taxon>Bacillota</taxon>
        <taxon>Clostridia</taxon>
        <taxon>Eubacteriales</taxon>
        <taxon>Oscillospiraceae</taxon>
        <taxon>Faecalibacterium</taxon>
    </lineage>
</organism>
<dbReference type="AlphaFoldDB" id="A0A2A6ZCM3"/>
<keyword evidence="3" id="KW-1185">Reference proteome</keyword>
<name>A0A2A6ZCM3_9FIRM</name>
<proteinExistence type="predicted"/>
<protein>
    <recommendedName>
        <fullName evidence="4">DUF4352 domain-containing protein</fullName>
    </recommendedName>
</protein>
<dbReference type="EMBL" id="NMTQ01000020">
    <property type="protein sequence ID" value="PDX59091.1"/>
    <property type="molecule type" value="Genomic_DNA"/>
</dbReference>
<evidence type="ECO:0000313" key="2">
    <source>
        <dbReference type="EMBL" id="PDX59091.1"/>
    </source>
</evidence>
<dbReference type="InterPro" id="IPR006311">
    <property type="entry name" value="TAT_signal"/>
</dbReference>
<dbReference type="PROSITE" id="PS51257">
    <property type="entry name" value="PROKAR_LIPOPROTEIN"/>
    <property type="match status" value="1"/>
</dbReference>
<feature type="signal peptide" evidence="1">
    <location>
        <begin position="1"/>
        <end position="28"/>
    </location>
</feature>
<keyword evidence="1" id="KW-0732">Signal</keyword>
<accession>A0A2A6ZCM3</accession>
<gene>
    <name evidence="2" type="ORF">CGS46_03735</name>
</gene>
<feature type="chain" id="PRO_5012834420" description="DUF4352 domain-containing protein" evidence="1">
    <location>
        <begin position="29"/>
        <end position="180"/>
    </location>
</feature>
<evidence type="ECO:0000313" key="3">
    <source>
        <dbReference type="Proteomes" id="UP000220752"/>
    </source>
</evidence>